<dbReference type="RefSeq" id="WP_119352283.1">
    <property type="nucleotide sequence ID" value="NZ_QWET01000038.1"/>
</dbReference>
<dbReference type="InterPro" id="IPR012373">
    <property type="entry name" value="Ferrdict_sens_TM"/>
</dbReference>
<dbReference type="OrthoDB" id="1452822at2"/>
<keyword evidence="1" id="KW-1133">Transmembrane helix</keyword>
<dbReference type="PANTHER" id="PTHR30273">
    <property type="entry name" value="PERIPLASMIC SIGNAL SENSOR AND SIGMA FACTOR ACTIVATOR FECR-RELATED"/>
    <property type="match status" value="1"/>
</dbReference>
<feature type="transmembrane region" description="Helical" evidence="1">
    <location>
        <begin position="91"/>
        <end position="109"/>
    </location>
</feature>
<feature type="domain" description="Protein FecR C-terminal" evidence="3">
    <location>
        <begin position="267"/>
        <end position="330"/>
    </location>
</feature>
<organism evidence="4 5">
    <name type="scientific">Mariniphaga sediminis</name>
    <dbReference type="NCBI Taxonomy" id="1628158"/>
    <lineage>
        <taxon>Bacteria</taxon>
        <taxon>Pseudomonadati</taxon>
        <taxon>Bacteroidota</taxon>
        <taxon>Bacteroidia</taxon>
        <taxon>Marinilabiliales</taxon>
        <taxon>Prolixibacteraceae</taxon>
        <taxon>Mariniphaga</taxon>
    </lineage>
</organism>
<proteinExistence type="predicted"/>
<feature type="domain" description="FecR protein" evidence="2">
    <location>
        <begin position="132"/>
        <end position="220"/>
    </location>
</feature>
<evidence type="ECO:0000313" key="4">
    <source>
        <dbReference type="EMBL" id="RIH62778.1"/>
    </source>
</evidence>
<evidence type="ECO:0000256" key="1">
    <source>
        <dbReference type="SAM" id="Phobius"/>
    </source>
</evidence>
<evidence type="ECO:0000313" key="5">
    <source>
        <dbReference type="Proteomes" id="UP000266441"/>
    </source>
</evidence>
<keyword evidence="5" id="KW-1185">Reference proteome</keyword>
<dbReference type="Gene3D" id="3.55.50.30">
    <property type="match status" value="1"/>
</dbReference>
<evidence type="ECO:0000259" key="3">
    <source>
        <dbReference type="Pfam" id="PF16344"/>
    </source>
</evidence>
<dbReference type="EMBL" id="QWET01000038">
    <property type="protein sequence ID" value="RIH62778.1"/>
    <property type="molecule type" value="Genomic_DNA"/>
</dbReference>
<name>A0A399CUG0_9BACT</name>
<dbReference type="Pfam" id="PF04773">
    <property type="entry name" value="FecR"/>
    <property type="match status" value="1"/>
</dbReference>
<dbReference type="Proteomes" id="UP000266441">
    <property type="component" value="Unassembled WGS sequence"/>
</dbReference>
<dbReference type="AlphaFoldDB" id="A0A399CUG0"/>
<sequence>MEVDYHIIKRYLDGNKQEGDKEKLLSWFSSFQDEGSLRKEYYRYWNEELSDNLTLKGYDANKVLGRIYHEIKLEESKSVVKKKVASRVINILTRVAAVLFIPLSILFFLNKENMVSTGDNIVYSEMYSPLGTRTMFYLPDGSSGCLNGGSTLRFPTKFEGEARKVDLKGEAYFDVLTNPEKPFIVSSSNIEVIAHGTSFNMEAYPEDKVNRITLAEGKVEVLGKKDGSLQKLGTLTPDQMCLFNLKNAHSKIINVNAANIVAWKEGKLIFKDDPLSEVIKKLNRRYNIQIVIKDERLKAHPYLATFEDESLDEVINLLTLSAPIKIKDLGRKRNPDGTFEKRIIELYYKANM</sequence>
<keyword evidence="1" id="KW-0812">Transmembrane</keyword>
<gene>
    <name evidence="4" type="ORF">D1164_23135</name>
</gene>
<dbReference type="InterPro" id="IPR006860">
    <property type="entry name" value="FecR"/>
</dbReference>
<dbReference type="PIRSF" id="PIRSF018266">
    <property type="entry name" value="FecR"/>
    <property type="match status" value="1"/>
</dbReference>
<dbReference type="PANTHER" id="PTHR30273:SF2">
    <property type="entry name" value="PROTEIN FECR"/>
    <property type="match status" value="1"/>
</dbReference>
<accession>A0A399CUG0</accession>
<dbReference type="GO" id="GO:0016989">
    <property type="term" value="F:sigma factor antagonist activity"/>
    <property type="evidence" value="ECO:0007669"/>
    <property type="project" value="TreeGrafter"/>
</dbReference>
<dbReference type="InterPro" id="IPR032508">
    <property type="entry name" value="FecR_C"/>
</dbReference>
<keyword evidence="1" id="KW-0472">Membrane</keyword>
<evidence type="ECO:0000259" key="2">
    <source>
        <dbReference type="Pfam" id="PF04773"/>
    </source>
</evidence>
<comment type="caution">
    <text evidence="4">The sequence shown here is derived from an EMBL/GenBank/DDBJ whole genome shotgun (WGS) entry which is preliminary data.</text>
</comment>
<dbReference type="Pfam" id="PF16344">
    <property type="entry name" value="FecR_C"/>
    <property type="match status" value="1"/>
</dbReference>
<dbReference type="Gene3D" id="2.60.120.1440">
    <property type="match status" value="1"/>
</dbReference>
<reference evidence="4 5" key="1">
    <citation type="journal article" date="2015" name="Int. J. Syst. Evol. Microbiol.">
        <title>Mariniphaga sediminis sp. nov., isolated from coastal sediment.</title>
        <authorList>
            <person name="Wang F.Q."/>
            <person name="Shen Q.Y."/>
            <person name="Chen G.J."/>
            <person name="Du Z.J."/>
        </authorList>
    </citation>
    <scope>NUCLEOTIDE SEQUENCE [LARGE SCALE GENOMIC DNA]</scope>
    <source>
        <strain evidence="4 5">SY21</strain>
    </source>
</reference>
<protein>
    <submittedName>
        <fullName evidence="4">DUF4974 domain-containing protein</fullName>
    </submittedName>
</protein>